<protein>
    <submittedName>
        <fullName evidence="1">Uncharacterized protein</fullName>
    </submittedName>
</protein>
<name>A0A6J5L641_9CAUD</name>
<sequence>MTELIAKPIVKNKMWIVESEGTKVGNIMSVDEGGVVYLHDDQRETFPTIKILQKKYNIEFVKAEKPKKEKLDTYEVYGFPTNSAPQNQVLDVQRYLPIYTKGSKSKSFFCAGYYIIKFSSTWVRAYCPKLITLNRYEYQGPFKTQERMVEAMREANGQ</sequence>
<gene>
    <name evidence="1" type="ORF">UFOVP112_58</name>
</gene>
<dbReference type="EMBL" id="LR796233">
    <property type="protein sequence ID" value="CAB4128696.1"/>
    <property type="molecule type" value="Genomic_DNA"/>
</dbReference>
<accession>A0A6J5L641</accession>
<organism evidence="1">
    <name type="scientific">uncultured Caudovirales phage</name>
    <dbReference type="NCBI Taxonomy" id="2100421"/>
    <lineage>
        <taxon>Viruses</taxon>
        <taxon>Duplodnaviria</taxon>
        <taxon>Heunggongvirae</taxon>
        <taxon>Uroviricota</taxon>
        <taxon>Caudoviricetes</taxon>
        <taxon>Peduoviridae</taxon>
        <taxon>Maltschvirus</taxon>
        <taxon>Maltschvirus maltsch</taxon>
    </lineage>
</organism>
<reference evidence="1" key="1">
    <citation type="submission" date="2020-04" db="EMBL/GenBank/DDBJ databases">
        <authorList>
            <person name="Chiriac C."/>
            <person name="Salcher M."/>
            <person name="Ghai R."/>
            <person name="Kavagutti S V."/>
        </authorList>
    </citation>
    <scope>NUCLEOTIDE SEQUENCE</scope>
</reference>
<evidence type="ECO:0000313" key="1">
    <source>
        <dbReference type="EMBL" id="CAB4128696.1"/>
    </source>
</evidence>
<proteinExistence type="predicted"/>